<comment type="caution">
    <text evidence="1">The sequence shown here is derived from an EMBL/GenBank/DDBJ whole genome shotgun (WGS) entry which is preliminary data.</text>
</comment>
<sequence length="258" mass="28325">MTPARISLDDELAAAALRLEPLTAPHLGGSLSPRRSASRAMAVLPQHRRVRIAIYHGRREPRLMGHAASAPRRCTVVSCPVRNVAVLDDVEVAVLEPKTPFSASFVQSRRPLRIAFERRLRACLTSASSPLHPYSPQETRRSLTRLSSSSLCSQLELPLSLLLEAPEVESRPALYLAAAAQLPPFPLPLFLRARIMPPTRCVFTLSSQPLLLELPFARIASPYSMASFRLRALARRLPACSLPPALWGLQHSIVAEGS</sequence>
<proteinExistence type="predicted"/>
<reference evidence="1" key="1">
    <citation type="submission" date="2023-03" db="EMBL/GenBank/DDBJ databases">
        <title>Massive genome expansion in bonnet fungi (Mycena s.s.) driven by repeated elements and novel gene families across ecological guilds.</title>
        <authorList>
            <consortium name="Lawrence Berkeley National Laboratory"/>
            <person name="Harder C.B."/>
            <person name="Miyauchi S."/>
            <person name="Viragh M."/>
            <person name="Kuo A."/>
            <person name="Thoen E."/>
            <person name="Andreopoulos B."/>
            <person name="Lu D."/>
            <person name="Skrede I."/>
            <person name="Drula E."/>
            <person name="Henrissat B."/>
            <person name="Morin E."/>
            <person name="Kohler A."/>
            <person name="Barry K."/>
            <person name="LaButti K."/>
            <person name="Morin E."/>
            <person name="Salamov A."/>
            <person name="Lipzen A."/>
            <person name="Mereny Z."/>
            <person name="Hegedus B."/>
            <person name="Baldrian P."/>
            <person name="Stursova M."/>
            <person name="Weitz H."/>
            <person name="Taylor A."/>
            <person name="Grigoriev I.V."/>
            <person name="Nagy L.G."/>
            <person name="Martin F."/>
            <person name="Kauserud H."/>
        </authorList>
    </citation>
    <scope>NUCLEOTIDE SEQUENCE</scope>
    <source>
        <strain evidence="1">CBHHK173m</strain>
    </source>
</reference>
<organism evidence="1 2">
    <name type="scientific">Mycena belliarum</name>
    <dbReference type="NCBI Taxonomy" id="1033014"/>
    <lineage>
        <taxon>Eukaryota</taxon>
        <taxon>Fungi</taxon>
        <taxon>Dikarya</taxon>
        <taxon>Basidiomycota</taxon>
        <taxon>Agaricomycotina</taxon>
        <taxon>Agaricomycetes</taxon>
        <taxon>Agaricomycetidae</taxon>
        <taxon>Agaricales</taxon>
        <taxon>Marasmiineae</taxon>
        <taxon>Mycenaceae</taxon>
        <taxon>Mycena</taxon>
    </lineage>
</organism>
<name>A0AAD6XRD9_9AGAR</name>
<evidence type="ECO:0000313" key="1">
    <source>
        <dbReference type="EMBL" id="KAJ7082354.1"/>
    </source>
</evidence>
<keyword evidence="2" id="KW-1185">Reference proteome</keyword>
<dbReference type="AlphaFoldDB" id="A0AAD6XRD9"/>
<dbReference type="EMBL" id="JARJCN010000045">
    <property type="protein sequence ID" value="KAJ7082354.1"/>
    <property type="molecule type" value="Genomic_DNA"/>
</dbReference>
<dbReference type="Proteomes" id="UP001222325">
    <property type="component" value="Unassembled WGS sequence"/>
</dbReference>
<accession>A0AAD6XRD9</accession>
<evidence type="ECO:0000313" key="2">
    <source>
        <dbReference type="Proteomes" id="UP001222325"/>
    </source>
</evidence>
<gene>
    <name evidence="1" type="ORF">B0H15DRAFT_993672</name>
</gene>
<protein>
    <submittedName>
        <fullName evidence="1">Uncharacterized protein</fullName>
    </submittedName>
</protein>